<feature type="domain" description="Copper amine oxidase-like N-terminal" evidence="3">
    <location>
        <begin position="399"/>
        <end position="508"/>
    </location>
</feature>
<dbReference type="Gene3D" id="2.130.10.30">
    <property type="entry name" value="Regulator of chromosome condensation 1/beta-lactamase-inhibitor protein II"/>
    <property type="match status" value="3"/>
</dbReference>
<feature type="chain" id="PRO_5046876187" evidence="2">
    <location>
        <begin position="30"/>
        <end position="512"/>
    </location>
</feature>
<comment type="caution">
    <text evidence="4">The sequence shown here is derived from an EMBL/GenBank/DDBJ whole genome shotgun (WGS) entry which is preliminary data.</text>
</comment>
<dbReference type="EMBL" id="JABMKX010000017">
    <property type="protein sequence ID" value="NQX48685.1"/>
    <property type="molecule type" value="Genomic_DNA"/>
</dbReference>
<feature type="signal peptide" evidence="2">
    <location>
        <begin position="1"/>
        <end position="29"/>
    </location>
</feature>
<sequence length="512" mass="55396">MMKKRNLLLSMVMGLTACLTLGTPEAATAAASTGASDISSYGPNHLIKEDGSLWVWGGTKSVPTQVHGVSEIQASYPLWNNGALVTGRDGSVWKWETNARTMAIEVTPVPELKNVTHVQSSYRRNIAVTGEGTLYTSVTSPGTNTVSPFAPVPGIDHVAAVSQYYENNKLNNKVSSWQRYLFLKTDGTVWTSMDELATFKPVANLKDIVQLEQNYALSKNGSVWTWPVQNEYEPETQSDPAVVTATPFSGLTDIRALYNNGRSRLAVDVQSRLWFWGSTVTGYSDGTTYQDEPVPVVFSGISKVTDAYIVEQSIVALTSDGKVYAASIAAELMSPNAKFTLLASGIQSMQGGGRHIIMQKQDGTLWGWGVNKDAELGYGTYEFSYKEPVPMQQPISVTLNGESIAFTNGVITRSSLNFIPLRSLFSKMGATVGYSMDKVVTITGTAADKSPLSIVINTVTGATTVNGKSIPLPTPPFVVNGTVYLPLRFISEQLGAKVEWLPQEGRIAISSK</sequence>
<evidence type="ECO:0000256" key="1">
    <source>
        <dbReference type="ARBA" id="ARBA00022737"/>
    </source>
</evidence>
<dbReference type="InterPro" id="IPR012854">
    <property type="entry name" value="Cu_amine_oxidase-like_N"/>
</dbReference>
<dbReference type="Pfam" id="PF07833">
    <property type="entry name" value="Cu_amine_oxidN1"/>
    <property type="match status" value="1"/>
</dbReference>
<gene>
    <name evidence="4" type="ORF">HQN87_25520</name>
</gene>
<dbReference type="InterPro" id="IPR009091">
    <property type="entry name" value="RCC1/BLIP-II"/>
</dbReference>
<proteinExistence type="predicted"/>
<dbReference type="SUPFAM" id="SSF50985">
    <property type="entry name" value="RCC1/BLIP-II"/>
    <property type="match status" value="1"/>
</dbReference>
<dbReference type="RefSeq" id="WP_173139077.1">
    <property type="nucleotide sequence ID" value="NZ_JABMKX010000017.1"/>
</dbReference>
<dbReference type="InterPro" id="IPR051709">
    <property type="entry name" value="Ub-ligase/GTPase-reg"/>
</dbReference>
<evidence type="ECO:0000256" key="2">
    <source>
        <dbReference type="SAM" id="SignalP"/>
    </source>
</evidence>
<dbReference type="Proteomes" id="UP000711047">
    <property type="component" value="Unassembled WGS sequence"/>
</dbReference>
<dbReference type="SUPFAM" id="SSF55383">
    <property type="entry name" value="Copper amine oxidase, domain N"/>
    <property type="match status" value="1"/>
</dbReference>
<keyword evidence="1" id="KW-0677">Repeat</keyword>
<keyword evidence="5" id="KW-1185">Reference proteome</keyword>
<evidence type="ECO:0000313" key="4">
    <source>
        <dbReference type="EMBL" id="NQX48685.1"/>
    </source>
</evidence>
<protein>
    <submittedName>
        <fullName evidence="4">Copper amine oxidase</fullName>
    </submittedName>
</protein>
<dbReference type="PANTHER" id="PTHR45622:SF58">
    <property type="entry name" value="REGULATOR OF CHROMOSOME CONDENSATION DOMAIN-CONTAINING PROTEIN"/>
    <property type="match status" value="1"/>
</dbReference>
<evidence type="ECO:0000313" key="5">
    <source>
        <dbReference type="Proteomes" id="UP000711047"/>
    </source>
</evidence>
<keyword evidence="2" id="KW-0732">Signal</keyword>
<dbReference type="PANTHER" id="PTHR45622">
    <property type="entry name" value="UBIQUITIN-PROTEIN LIGASE E3A-RELATED"/>
    <property type="match status" value="1"/>
</dbReference>
<reference evidence="4 5" key="1">
    <citation type="submission" date="2020-05" db="EMBL/GenBank/DDBJ databases">
        <title>Paenibacillus glebae, sp. nov., Paenibacillus humi sp. nov., Paenibacillus pedi sp. nov., Paenibacillus terrestris sp. nov. and Paenibacillus terricola sp. nov., isolated from a forest top soil sample.</title>
        <authorList>
            <person name="Qi S."/>
            <person name="Carlier A."/>
            <person name="Cnockaert M."/>
            <person name="Vandamme P."/>
        </authorList>
    </citation>
    <scope>NUCLEOTIDE SEQUENCE [LARGE SCALE GENOMIC DNA]</scope>
    <source>
        <strain evidence="4 5">LMG 29502</strain>
    </source>
</reference>
<organism evidence="4 5">
    <name type="scientific">Paenibacillus tritici</name>
    <dbReference type="NCBI Taxonomy" id="1873425"/>
    <lineage>
        <taxon>Bacteria</taxon>
        <taxon>Bacillati</taxon>
        <taxon>Bacillota</taxon>
        <taxon>Bacilli</taxon>
        <taxon>Bacillales</taxon>
        <taxon>Paenibacillaceae</taxon>
        <taxon>Paenibacillus</taxon>
    </lineage>
</organism>
<name>A0ABX2DWB9_9BACL</name>
<dbReference type="Gene3D" id="3.30.457.10">
    <property type="entry name" value="Copper amine oxidase-like, N-terminal domain"/>
    <property type="match status" value="1"/>
</dbReference>
<dbReference type="InterPro" id="IPR036582">
    <property type="entry name" value="Mao_N_sf"/>
</dbReference>
<evidence type="ECO:0000259" key="3">
    <source>
        <dbReference type="Pfam" id="PF07833"/>
    </source>
</evidence>
<dbReference type="PROSITE" id="PS51257">
    <property type="entry name" value="PROKAR_LIPOPROTEIN"/>
    <property type="match status" value="1"/>
</dbReference>
<accession>A0ABX2DWB9</accession>